<feature type="region of interest" description="Disordered" evidence="1">
    <location>
        <begin position="661"/>
        <end position="681"/>
    </location>
</feature>
<evidence type="ECO:0000256" key="1">
    <source>
        <dbReference type="SAM" id="MobiDB-lite"/>
    </source>
</evidence>
<protein>
    <submittedName>
        <fullName evidence="5">Putative tail protein</fullName>
    </submittedName>
</protein>
<dbReference type="RefSeq" id="WP_085897335.1">
    <property type="nucleotide sequence ID" value="NZ_FWFY01000010.1"/>
</dbReference>
<evidence type="ECO:0000259" key="2">
    <source>
        <dbReference type="Pfam" id="PF13547"/>
    </source>
</evidence>
<dbReference type="Pfam" id="PF23666">
    <property type="entry name" value="Rcc01698_C"/>
    <property type="match status" value="1"/>
</dbReference>
<feature type="domain" description="Tip attachment protein J" evidence="3">
    <location>
        <begin position="797"/>
        <end position="959"/>
    </location>
</feature>
<gene>
    <name evidence="5" type="ORF">CLV79_111123</name>
    <name evidence="6" type="ORF">LOS8367_03020</name>
</gene>
<dbReference type="SUPFAM" id="SSF51445">
    <property type="entry name" value="(Trans)glycosidases"/>
    <property type="match status" value="1"/>
</dbReference>
<dbReference type="CDD" id="cd19607">
    <property type="entry name" value="GTA_TIM-barrel-like"/>
    <property type="match status" value="1"/>
</dbReference>
<evidence type="ECO:0000259" key="4">
    <source>
        <dbReference type="Pfam" id="PF23666"/>
    </source>
</evidence>
<dbReference type="OrthoDB" id="8445115at2"/>
<accession>A0A1X6ZUY0</accession>
<organism evidence="6 7">
    <name type="scientific">Limimaricola soesokkakensis</name>
    <dbReference type="NCBI Taxonomy" id="1343159"/>
    <lineage>
        <taxon>Bacteria</taxon>
        <taxon>Pseudomonadati</taxon>
        <taxon>Pseudomonadota</taxon>
        <taxon>Alphaproteobacteria</taxon>
        <taxon>Rhodobacterales</taxon>
        <taxon>Paracoccaceae</taxon>
        <taxon>Limimaricola</taxon>
    </lineage>
</organism>
<dbReference type="Proteomes" id="UP000240624">
    <property type="component" value="Unassembled WGS sequence"/>
</dbReference>
<dbReference type="EMBL" id="PYGB01000011">
    <property type="protein sequence ID" value="PSK83005.1"/>
    <property type="molecule type" value="Genomic_DNA"/>
</dbReference>
<dbReference type="InterPro" id="IPR032876">
    <property type="entry name" value="J_dom"/>
</dbReference>
<name>A0A1X6ZUY0_9RHOB</name>
<evidence type="ECO:0000313" key="5">
    <source>
        <dbReference type="EMBL" id="PSK83005.1"/>
    </source>
</evidence>
<proteinExistence type="predicted"/>
<dbReference type="Pfam" id="PF13547">
    <property type="entry name" value="GTA_TIM"/>
    <property type="match status" value="1"/>
</dbReference>
<feature type="domain" description="Rcc01698-like C-terminal" evidence="4">
    <location>
        <begin position="1050"/>
        <end position="1150"/>
    </location>
</feature>
<sequence>MATIVFGAAGMALGGAVGGSLMGLSGAMLGRAGGAALGRAIDARLLGAGADPVETGRVDRYRFTGAGEGEPIARLWGRMRIGGQVIWASDFEERRASSGGGKGAPRPEVVEYSYAVSLAIGLCEGPVRRVARIWADGVELGRDEITWRLHEGREDQRPDAKIEAVKGIGRAPAYRGLAYVVIEDLDLARFGNRVPQFSFEVLRPADLSDPARAEDIARLVRGVAVIPGTGEYALAATPVHVASGFAERRPANLHGPSGPSDAEAALDDLVEELPECRAASLVVSWFGDDLRAGHCRIRPKVERREGEGEGEEMPWRVSGLDRAGAMAVPRVEDRPVYGGTPSDLSVIEAIRAMAARGLEVTYYPFILMDQLPGNGLPDPWGGTEQAALPWRGRISTARAPGQPGTTDRTAAAEAEVAAFFGAARASDFRIGVDGPVYEGPEDWGLRRFVLHQAHLCAMAGGVEAFCIGSELVALTTIRGAGDSYPAVDALRDLAAEVRGILGKQVKLSYAADWTEYHGHQPGGATKRFHLDPLWADPEIDFIGIDNYMPLSDWRDGTDHLDAAQHRSIYDLDYLAGNVAGGEGYDWYYHSPEARAAQIRTPITDGDGEPWVWRYKDLVGWWGNPHHERIDGMRQDAPTAWQPGSKPIRFTELGCAAVDRGSNQPNKFIDPKSSESALPYHSRGHRDERIQMQYLRAVHRHFADPGANPVSEIYGAPMLDTERMLVWAWDLRPYPWFPGLSEVWGDGANWARGHWITGRTAHRDLASVVAEICAEAGVSEIDTSRLHGLVRGYLARGQQSARAMLQPLMLAHGFDAVEREGRLVFRTRDGLADAALDSGRLVRVSPDMPILEIAREAGAALPDRVRLGYVAAETGATGSVEAALPGGAARHVEAAELPMVLTRAEAQAMAARWLAEMRLGRERAEFALPPSAHGLGPGDVVEIAGGDGGEGGAWRIERLERTSHAAIEAVRTAPGLYLPQPAEDDAEAPGAYVPPVPVEGVFLDLPLLTGEEVPHAPHFAATARPWPGAVALVSGVEDADHRLNLTQPLAATIGTTLTPLAAAPAGLWDRGPALRLRLAQGQLTGASRAAVLAGANLMAIGDGESDHWELLQFLRADPVEPGVFEISMRLRGQAGTDAVMPDIWPAGSRVVLLDGVPRQVALPDAARGLTRHYRFGPARRPLTDPSWRHAARAFAGIGLRPWAPVHLRVRQTGGDLAISWVRRARIGGDGWEGREVPLAEAREAYLLRISANGVALREAELAAPGFAYTAAMRAADGAAGPLVVQVAQISEAFGPGPFAEIAVAG</sequence>
<dbReference type="Gene3D" id="3.20.20.80">
    <property type="entry name" value="Glycosidases"/>
    <property type="match status" value="1"/>
</dbReference>
<dbReference type="Proteomes" id="UP000193495">
    <property type="component" value="Unassembled WGS sequence"/>
</dbReference>
<evidence type="ECO:0000313" key="6">
    <source>
        <dbReference type="EMBL" id="SLN62146.1"/>
    </source>
</evidence>
<dbReference type="EMBL" id="FWFY01000010">
    <property type="protein sequence ID" value="SLN62146.1"/>
    <property type="molecule type" value="Genomic_DNA"/>
</dbReference>
<dbReference type="Pfam" id="PF13550">
    <property type="entry name" value="Phage-tail_3"/>
    <property type="match status" value="1"/>
</dbReference>
<keyword evidence="8" id="KW-1185">Reference proteome</keyword>
<evidence type="ECO:0000313" key="8">
    <source>
        <dbReference type="Proteomes" id="UP000240624"/>
    </source>
</evidence>
<evidence type="ECO:0000313" key="7">
    <source>
        <dbReference type="Proteomes" id="UP000193495"/>
    </source>
</evidence>
<dbReference type="InterPro" id="IPR056490">
    <property type="entry name" value="Rcc01698_C"/>
</dbReference>
<dbReference type="InterPro" id="IPR025195">
    <property type="entry name" value="GTA_TIM_dom"/>
</dbReference>
<evidence type="ECO:0000259" key="3">
    <source>
        <dbReference type="Pfam" id="PF13550"/>
    </source>
</evidence>
<reference evidence="5 8" key="2">
    <citation type="submission" date="2018-03" db="EMBL/GenBank/DDBJ databases">
        <title>Genomic Encyclopedia of Archaeal and Bacterial Type Strains, Phase II (KMG-II): from individual species to whole genera.</title>
        <authorList>
            <person name="Goeker M."/>
        </authorList>
    </citation>
    <scope>NUCLEOTIDE SEQUENCE [LARGE SCALE GENOMIC DNA]</scope>
    <source>
        <strain evidence="5 8">DSM 29956</strain>
    </source>
</reference>
<feature type="domain" description="GTA TIM-barrel-like" evidence="2">
    <location>
        <begin position="443"/>
        <end position="737"/>
    </location>
</feature>
<reference evidence="6 7" key="1">
    <citation type="submission" date="2017-03" db="EMBL/GenBank/DDBJ databases">
        <authorList>
            <person name="Afonso C.L."/>
            <person name="Miller P.J."/>
            <person name="Scott M.A."/>
            <person name="Spackman E."/>
            <person name="Goraichik I."/>
            <person name="Dimitrov K.M."/>
            <person name="Suarez D.L."/>
            <person name="Swayne D.E."/>
        </authorList>
    </citation>
    <scope>NUCLEOTIDE SEQUENCE [LARGE SCALE GENOMIC DNA]</scope>
    <source>
        <strain evidence="6 7">CECT 8367</strain>
    </source>
</reference>
<dbReference type="InterPro" id="IPR017853">
    <property type="entry name" value="GH"/>
</dbReference>